<evidence type="ECO:0000256" key="5">
    <source>
        <dbReference type="PROSITE-ProRule" id="PRU00091"/>
    </source>
</evidence>
<keyword evidence="1" id="KW-0479">Metal-binding</keyword>
<feature type="region of interest" description="Disordered" evidence="6">
    <location>
        <begin position="151"/>
        <end position="510"/>
    </location>
</feature>
<feature type="domain" description="RabBD" evidence="8">
    <location>
        <begin position="4"/>
        <end position="157"/>
    </location>
</feature>
<reference evidence="9" key="1">
    <citation type="journal article" date="2023" name="Science">
        <title>Genome structures resolve the early diversification of teleost fishes.</title>
        <authorList>
            <person name="Parey E."/>
            <person name="Louis A."/>
            <person name="Montfort J."/>
            <person name="Bouchez O."/>
            <person name="Roques C."/>
            <person name="Iampietro C."/>
            <person name="Lluch J."/>
            <person name="Castinel A."/>
            <person name="Donnadieu C."/>
            <person name="Desvignes T."/>
            <person name="Floi Bucao C."/>
            <person name="Jouanno E."/>
            <person name="Wen M."/>
            <person name="Mejri S."/>
            <person name="Dirks R."/>
            <person name="Jansen H."/>
            <person name="Henkel C."/>
            <person name="Chen W.J."/>
            <person name="Zahm M."/>
            <person name="Cabau C."/>
            <person name="Klopp C."/>
            <person name="Thompson A.W."/>
            <person name="Robinson-Rechavi M."/>
            <person name="Braasch I."/>
            <person name="Lecointre G."/>
            <person name="Bobe J."/>
            <person name="Postlethwait J.H."/>
            <person name="Berthelot C."/>
            <person name="Roest Crollius H."/>
            <person name="Guiguen Y."/>
        </authorList>
    </citation>
    <scope>NUCLEOTIDE SEQUENCE</scope>
    <source>
        <strain evidence="9">WJC10195</strain>
    </source>
</reference>
<dbReference type="GO" id="GO:0044325">
    <property type="term" value="F:transmembrane transporter binding"/>
    <property type="evidence" value="ECO:0007669"/>
    <property type="project" value="TreeGrafter"/>
</dbReference>
<dbReference type="GO" id="GO:0048791">
    <property type="term" value="P:calcium ion-regulated exocytosis of neurotransmitter"/>
    <property type="evidence" value="ECO:0007669"/>
    <property type="project" value="TreeGrafter"/>
</dbReference>
<dbReference type="PROSITE" id="PS50178">
    <property type="entry name" value="ZF_FYVE"/>
    <property type="match status" value="1"/>
</dbReference>
<dbReference type="GO" id="GO:0050806">
    <property type="term" value="P:positive regulation of synaptic transmission"/>
    <property type="evidence" value="ECO:0007669"/>
    <property type="project" value="TreeGrafter"/>
</dbReference>
<dbReference type="Gene3D" id="3.30.40.10">
    <property type="entry name" value="Zinc/RING finger domain, C3HC4 (zinc finger)"/>
    <property type="match status" value="1"/>
</dbReference>
<evidence type="ECO:0000259" key="8">
    <source>
        <dbReference type="PROSITE" id="PS50916"/>
    </source>
</evidence>
<protein>
    <submittedName>
        <fullName evidence="9">Uncharacterized protein</fullName>
    </submittedName>
</protein>
<evidence type="ECO:0000256" key="6">
    <source>
        <dbReference type="SAM" id="MobiDB-lite"/>
    </source>
</evidence>
<dbReference type="GO" id="GO:0042391">
    <property type="term" value="P:regulation of membrane potential"/>
    <property type="evidence" value="ECO:0007669"/>
    <property type="project" value="TreeGrafter"/>
</dbReference>
<sequence length="510" mass="56111">MPELPDLSHLTEEERKIIMAVMVRQKEEEEKEEAMLKEEKPIQARTVHLLGKKPPAQNDISQLHQQFETYKDQVQRIGEDPRRQQGQHKDDAPTCGICHKTKFADGCGHLCSYCQTKFCARCGGRVSLRANNVMWVCNLCRKQQEILTKSGEWFPGRGGKPSGLGTAVSDPTMCADADGDKKARSRSQVPLGSTPITQDGPQTAPTDRGKGPDPGKTDTPTLRSRSEPPRERKRPLSVPDQCGLLGLQRERQRASGKLQSQASDDPGERRENRRLMKRRREERYRSDPNLPRYPGKPPPEEQDRLGRGKAPGAPGEGEPRAQPENRQSRRGVEGERNAPLENHGSYSADRTVGGGGVQGAPPLKLKQNQNKDPQTPAPQAGPAAHPPDLREPPDLDEESAEPPGSQLGGPSARPQGAPGLDEESAEPPGSQLGGPPPQDQAREDGEHAAQRFSQLRPIGIAAPTPAPPIQDQARDQQETDVRQQLGGGGWLHARIQQLRGRGDRERQRER</sequence>
<feature type="compositionally biased region" description="Low complexity" evidence="6">
    <location>
        <begin position="373"/>
        <end position="383"/>
    </location>
</feature>
<dbReference type="InterPro" id="IPR011011">
    <property type="entry name" value="Znf_FYVE_PHD"/>
</dbReference>
<proteinExistence type="predicted"/>
<feature type="domain" description="FYVE-type" evidence="7">
    <location>
        <begin position="89"/>
        <end position="145"/>
    </location>
</feature>
<dbReference type="GO" id="GO:0048788">
    <property type="term" value="C:cytoskeleton of presynaptic active zone"/>
    <property type="evidence" value="ECO:0007669"/>
    <property type="project" value="TreeGrafter"/>
</dbReference>
<dbReference type="Pfam" id="PF22601">
    <property type="entry name" value="RIM2a_ZnF"/>
    <property type="match status" value="1"/>
</dbReference>
<evidence type="ECO:0000256" key="1">
    <source>
        <dbReference type="ARBA" id="ARBA00022723"/>
    </source>
</evidence>
<feature type="compositionally biased region" description="Basic and acidic residues" evidence="6">
    <location>
        <begin position="440"/>
        <end position="449"/>
    </location>
</feature>
<dbReference type="GO" id="GO:0042734">
    <property type="term" value="C:presynaptic membrane"/>
    <property type="evidence" value="ECO:0007669"/>
    <property type="project" value="TreeGrafter"/>
</dbReference>
<dbReference type="OrthoDB" id="420032at2759"/>
<dbReference type="GO" id="GO:2000300">
    <property type="term" value="P:regulation of synaptic vesicle exocytosis"/>
    <property type="evidence" value="ECO:0007669"/>
    <property type="project" value="TreeGrafter"/>
</dbReference>
<feature type="compositionally biased region" description="Basic and acidic residues" evidence="6">
    <location>
        <begin position="317"/>
        <end position="338"/>
    </location>
</feature>
<dbReference type="InterPro" id="IPR017455">
    <property type="entry name" value="Znf_FYVE-rel"/>
</dbReference>
<feature type="compositionally biased region" description="Basic and acidic residues" evidence="6">
    <location>
        <begin position="207"/>
        <end position="216"/>
    </location>
</feature>
<dbReference type="InterPro" id="IPR013083">
    <property type="entry name" value="Znf_RING/FYVE/PHD"/>
</dbReference>
<keyword evidence="10" id="KW-1185">Reference proteome</keyword>
<dbReference type="InterPro" id="IPR010911">
    <property type="entry name" value="Rab_BD"/>
</dbReference>
<dbReference type="SUPFAM" id="SSF57903">
    <property type="entry name" value="FYVE/PHD zinc finger"/>
    <property type="match status" value="1"/>
</dbReference>
<evidence type="ECO:0000259" key="7">
    <source>
        <dbReference type="PROSITE" id="PS50178"/>
    </source>
</evidence>
<dbReference type="PANTHER" id="PTHR12157:SF25">
    <property type="entry name" value="REGULATING SYNAPTIC MEMBRANE EXOCYTOSIS PROTEIN 3"/>
    <property type="match status" value="1"/>
</dbReference>
<dbReference type="GO" id="GO:0031267">
    <property type="term" value="F:small GTPase binding"/>
    <property type="evidence" value="ECO:0007669"/>
    <property type="project" value="InterPro"/>
</dbReference>
<gene>
    <name evidence="9" type="ORF">SKAU_G00166410</name>
</gene>
<evidence type="ECO:0000256" key="4">
    <source>
        <dbReference type="ARBA" id="ARBA00022833"/>
    </source>
</evidence>
<keyword evidence="4" id="KW-0862">Zinc</keyword>
<keyword evidence="3 5" id="KW-0863">Zinc-finger</keyword>
<organism evidence="9 10">
    <name type="scientific">Synaphobranchus kaupii</name>
    <name type="common">Kaup's arrowtooth eel</name>
    <dbReference type="NCBI Taxonomy" id="118154"/>
    <lineage>
        <taxon>Eukaryota</taxon>
        <taxon>Metazoa</taxon>
        <taxon>Chordata</taxon>
        <taxon>Craniata</taxon>
        <taxon>Vertebrata</taxon>
        <taxon>Euteleostomi</taxon>
        <taxon>Actinopterygii</taxon>
        <taxon>Neopterygii</taxon>
        <taxon>Teleostei</taxon>
        <taxon>Anguilliformes</taxon>
        <taxon>Synaphobranchidae</taxon>
        <taxon>Synaphobranchus</taxon>
    </lineage>
</organism>
<evidence type="ECO:0000256" key="2">
    <source>
        <dbReference type="ARBA" id="ARBA00022737"/>
    </source>
</evidence>
<dbReference type="FunFam" id="3.30.40.10:FF:000453">
    <property type="entry name" value="Uncharacterized protein, isoform D"/>
    <property type="match status" value="1"/>
</dbReference>
<dbReference type="GO" id="GO:0008270">
    <property type="term" value="F:zinc ion binding"/>
    <property type="evidence" value="ECO:0007669"/>
    <property type="project" value="UniProtKB-KW"/>
</dbReference>
<keyword evidence="2" id="KW-0677">Repeat</keyword>
<dbReference type="EMBL" id="JAINUF010000005">
    <property type="protein sequence ID" value="KAJ8360116.1"/>
    <property type="molecule type" value="Genomic_DNA"/>
</dbReference>
<dbReference type="PROSITE" id="PS50916">
    <property type="entry name" value="RABBD"/>
    <property type="match status" value="1"/>
</dbReference>
<dbReference type="InterPro" id="IPR039032">
    <property type="entry name" value="Rim-like"/>
</dbReference>
<feature type="compositionally biased region" description="Basic and acidic residues" evidence="6">
    <location>
        <begin position="500"/>
        <end position="510"/>
    </location>
</feature>
<evidence type="ECO:0000313" key="10">
    <source>
        <dbReference type="Proteomes" id="UP001152622"/>
    </source>
</evidence>
<feature type="compositionally biased region" description="Basic and acidic residues" evidence="6">
    <location>
        <begin position="266"/>
        <end position="286"/>
    </location>
</feature>
<dbReference type="Proteomes" id="UP001152622">
    <property type="component" value="Chromosome 5"/>
</dbReference>
<dbReference type="GO" id="GO:0048167">
    <property type="term" value="P:regulation of synaptic plasticity"/>
    <property type="evidence" value="ECO:0007669"/>
    <property type="project" value="TreeGrafter"/>
</dbReference>
<dbReference type="AlphaFoldDB" id="A0A9Q1FJP0"/>
<feature type="compositionally biased region" description="Basic and acidic residues" evidence="6">
    <location>
        <begin position="472"/>
        <end position="481"/>
    </location>
</feature>
<dbReference type="InterPro" id="IPR054386">
    <property type="entry name" value="RIM_Znf"/>
</dbReference>
<comment type="caution">
    <text evidence="9">The sequence shown here is derived from an EMBL/GenBank/DDBJ whole genome shotgun (WGS) entry which is preliminary data.</text>
</comment>
<feature type="compositionally biased region" description="Polar residues" evidence="6">
    <location>
        <begin position="186"/>
        <end position="205"/>
    </location>
</feature>
<dbReference type="GO" id="GO:0006886">
    <property type="term" value="P:intracellular protein transport"/>
    <property type="evidence" value="ECO:0007669"/>
    <property type="project" value="InterPro"/>
</dbReference>
<evidence type="ECO:0000256" key="3">
    <source>
        <dbReference type="ARBA" id="ARBA00022771"/>
    </source>
</evidence>
<accession>A0A9Q1FJP0</accession>
<dbReference type="PANTHER" id="PTHR12157">
    <property type="entry name" value="REGULATING SYNAPTIC MEMBRANE EXOCYTOSIS PROTEIN"/>
    <property type="match status" value="1"/>
</dbReference>
<name>A0A9Q1FJP0_SYNKA</name>
<evidence type="ECO:0000313" key="9">
    <source>
        <dbReference type="EMBL" id="KAJ8360116.1"/>
    </source>
</evidence>